<evidence type="ECO:0000259" key="1">
    <source>
        <dbReference type="Pfam" id="PF13701"/>
    </source>
</evidence>
<sequence length="211" mass="24302">MPRKGSPLMSILNTISLESNKKIKINFNGGNLPSDVGLLLIKEFAAKVGLIKLVKKLFKTNDHTNSRIHTDSDNLMQMLYQIIAAYFEDDCADELTNDPVLTSILEKEALASQPTLSRFWNRMDNDTLTQLDSINAKMRDIVYSIKAPEHMFFDLDSTLLNTYGKQEGEGFNFHYQAHGYHPLQLLSFVLIQMHKFPYHLPEKYYFRSHIV</sequence>
<organism evidence="2 3">
    <name type="scientific">Lachnoanaerobaculum saburreum DSM 3986</name>
    <dbReference type="NCBI Taxonomy" id="887325"/>
    <lineage>
        <taxon>Bacteria</taxon>
        <taxon>Bacillati</taxon>
        <taxon>Bacillota</taxon>
        <taxon>Clostridia</taxon>
        <taxon>Lachnospirales</taxon>
        <taxon>Lachnospiraceae</taxon>
        <taxon>Lachnoanaerobaculum</taxon>
    </lineage>
</organism>
<reference evidence="2 3" key="1">
    <citation type="submission" date="2010-12" db="EMBL/GenBank/DDBJ databases">
        <authorList>
            <person name="Muzny D."/>
            <person name="Qin X."/>
            <person name="Deng J."/>
            <person name="Jiang H."/>
            <person name="Liu Y."/>
            <person name="Qu J."/>
            <person name="Song X.-Z."/>
            <person name="Zhang L."/>
            <person name="Thornton R."/>
            <person name="Coyle M."/>
            <person name="Francisco L."/>
            <person name="Jackson L."/>
            <person name="Javaid M."/>
            <person name="Korchina V."/>
            <person name="Kovar C."/>
            <person name="Mata R."/>
            <person name="Mathew T."/>
            <person name="Ngo R."/>
            <person name="Nguyen L."/>
            <person name="Nguyen N."/>
            <person name="Okwuonu G."/>
            <person name="Ongeri F."/>
            <person name="Pham C."/>
            <person name="Simmons D."/>
            <person name="Wilczek-Boney K."/>
            <person name="Hale W."/>
            <person name="Jakkamsetti A."/>
            <person name="Pham P."/>
            <person name="Ruth R."/>
            <person name="San Lucas F."/>
            <person name="Warren J."/>
            <person name="Zhang J."/>
            <person name="Zhao Z."/>
            <person name="Zhou C."/>
            <person name="Zhu D."/>
            <person name="Lee S."/>
            <person name="Bess C."/>
            <person name="Blankenburg K."/>
            <person name="Forbes L."/>
            <person name="Fu Q."/>
            <person name="Gubbala S."/>
            <person name="Hirani K."/>
            <person name="Jayaseelan J.C."/>
            <person name="Lara F."/>
            <person name="Munidasa M."/>
            <person name="Palculict T."/>
            <person name="Patil S."/>
            <person name="Pu L.-L."/>
            <person name="Saada N."/>
            <person name="Tang L."/>
            <person name="Weissenberger G."/>
            <person name="Zhu Y."/>
            <person name="Hemphill L."/>
            <person name="Shang Y."/>
            <person name="Youmans B."/>
            <person name="Ayvaz T."/>
            <person name="Ross M."/>
            <person name="Santibanez J."/>
            <person name="Aqrawi P."/>
            <person name="Gross S."/>
            <person name="Joshi V."/>
            <person name="Fowler G."/>
            <person name="Nazareth L."/>
            <person name="Reid J."/>
            <person name="Worley K."/>
            <person name="Petrosino J."/>
            <person name="Highlander S."/>
            <person name="Gibbs R."/>
        </authorList>
    </citation>
    <scope>NUCLEOTIDE SEQUENCE [LARGE SCALE GENOMIC DNA]</scope>
    <source>
        <strain evidence="2 3">DSM 3986</strain>
    </source>
</reference>
<evidence type="ECO:0000313" key="3">
    <source>
        <dbReference type="Proteomes" id="UP000003434"/>
    </source>
</evidence>
<dbReference type="InterPro" id="IPR025668">
    <property type="entry name" value="Tnp_DDE_dom"/>
</dbReference>
<dbReference type="eggNOG" id="COG3385">
    <property type="taxonomic scope" value="Bacteria"/>
</dbReference>
<accession>E6LJP3</accession>
<dbReference type="EMBL" id="AEPW01000005">
    <property type="protein sequence ID" value="EFU77907.1"/>
    <property type="molecule type" value="Genomic_DNA"/>
</dbReference>
<protein>
    <recommendedName>
        <fullName evidence="1">Transposase DDE domain-containing protein</fullName>
    </recommendedName>
</protein>
<proteinExistence type="predicted"/>
<dbReference type="Proteomes" id="UP000003434">
    <property type="component" value="Unassembled WGS sequence"/>
</dbReference>
<dbReference type="AlphaFoldDB" id="E6LJP3"/>
<evidence type="ECO:0000313" key="2">
    <source>
        <dbReference type="EMBL" id="EFU77907.1"/>
    </source>
</evidence>
<comment type="caution">
    <text evidence="2">The sequence shown here is derived from an EMBL/GenBank/DDBJ whole genome shotgun (WGS) entry which is preliminary data.</text>
</comment>
<name>E6LJP3_9FIRM</name>
<feature type="domain" description="Transposase DDE" evidence="1">
    <location>
        <begin position="17"/>
        <end position="184"/>
    </location>
</feature>
<dbReference type="Pfam" id="PF13701">
    <property type="entry name" value="DDE_Tnp_1_4"/>
    <property type="match status" value="1"/>
</dbReference>
<dbReference type="HOGENOM" id="CLU_028186_2_1_9"/>
<gene>
    <name evidence="2" type="ORF">HMPREF0381_0178</name>
</gene>